<dbReference type="Proteomes" id="UP000322077">
    <property type="component" value="Unassembled WGS sequence"/>
</dbReference>
<dbReference type="PANTHER" id="PTHR11941">
    <property type="entry name" value="ENOYL-COA HYDRATASE-RELATED"/>
    <property type="match status" value="1"/>
</dbReference>
<keyword evidence="1" id="KW-0413">Isomerase</keyword>
<dbReference type="GO" id="GO:0006635">
    <property type="term" value="P:fatty acid beta-oxidation"/>
    <property type="evidence" value="ECO:0007669"/>
    <property type="project" value="TreeGrafter"/>
</dbReference>
<dbReference type="InterPro" id="IPR001753">
    <property type="entry name" value="Enoyl-CoA_hydra/iso"/>
</dbReference>
<evidence type="ECO:0000313" key="2">
    <source>
        <dbReference type="Proteomes" id="UP000322077"/>
    </source>
</evidence>
<dbReference type="GO" id="GO:0016853">
    <property type="term" value="F:isomerase activity"/>
    <property type="evidence" value="ECO:0007669"/>
    <property type="project" value="UniProtKB-KW"/>
</dbReference>
<dbReference type="EMBL" id="VTOU01000001">
    <property type="protein sequence ID" value="TZG28892.1"/>
    <property type="molecule type" value="Genomic_DNA"/>
</dbReference>
<reference evidence="1 2" key="1">
    <citation type="submission" date="2019-08" db="EMBL/GenBank/DDBJ databases">
        <authorList>
            <person name="Wang G."/>
            <person name="Xu Z."/>
        </authorList>
    </citation>
    <scope>NUCLEOTIDE SEQUENCE [LARGE SCALE GENOMIC DNA]</scope>
    <source>
        <strain evidence="1 2">ZX</strain>
    </source>
</reference>
<gene>
    <name evidence="1" type="ORF">FYJ91_01740</name>
</gene>
<accession>A0A5D9CCM2</accession>
<proteinExistence type="predicted"/>
<dbReference type="Gene3D" id="3.90.226.10">
    <property type="entry name" value="2-enoyl-CoA Hydratase, Chain A, domain 1"/>
    <property type="match status" value="1"/>
</dbReference>
<dbReference type="PANTHER" id="PTHR11941:SF54">
    <property type="entry name" value="ENOYL-COA HYDRATASE, MITOCHONDRIAL"/>
    <property type="match status" value="1"/>
</dbReference>
<name>A0A5D9CCM2_9SPHN</name>
<keyword evidence="2" id="KW-1185">Reference proteome</keyword>
<dbReference type="InterPro" id="IPR029045">
    <property type="entry name" value="ClpP/crotonase-like_dom_sf"/>
</dbReference>
<organism evidence="1 2">
    <name type="scientific">Sphingomonas montanisoli</name>
    <dbReference type="NCBI Taxonomy" id="2606412"/>
    <lineage>
        <taxon>Bacteria</taxon>
        <taxon>Pseudomonadati</taxon>
        <taxon>Pseudomonadota</taxon>
        <taxon>Alphaproteobacteria</taxon>
        <taxon>Sphingomonadales</taxon>
        <taxon>Sphingomonadaceae</taxon>
        <taxon>Sphingomonas</taxon>
    </lineage>
</organism>
<dbReference type="AlphaFoldDB" id="A0A5D9CCM2"/>
<sequence length="263" mass="29055">MTQALIIDQIGGIVRATLNRPEKLNALNMEIFEGLTQAVREYAERDDQRVFLIRSTGRYFCAGADLVGGTQVPEGKSSTKVRHWYRKSMGPGMQTLYNEMETIEKPFVVAHHAPCVGGGLEMSLSCDFRLAAKSARYMFPEAKLGSIPASGGVSRFTRLVGPHWAKWIIMADQPIDADRALMIGLVHDVYPDDEFEDRVMAFCESLADKPPEMTAMAKVTIDLCADATPGRAHAIEMLGQSILQVGDEQAAMFARMQAKLAKR</sequence>
<dbReference type="RefSeq" id="WP_149520557.1">
    <property type="nucleotide sequence ID" value="NZ_VTOU01000001.1"/>
</dbReference>
<protein>
    <submittedName>
        <fullName evidence="1">Enoyl-CoA hydratase/isomerase family protein</fullName>
    </submittedName>
</protein>
<comment type="caution">
    <text evidence="1">The sequence shown here is derived from an EMBL/GenBank/DDBJ whole genome shotgun (WGS) entry which is preliminary data.</text>
</comment>
<evidence type="ECO:0000313" key="1">
    <source>
        <dbReference type="EMBL" id="TZG28892.1"/>
    </source>
</evidence>
<dbReference type="Pfam" id="PF00378">
    <property type="entry name" value="ECH_1"/>
    <property type="match status" value="1"/>
</dbReference>
<dbReference type="SUPFAM" id="SSF52096">
    <property type="entry name" value="ClpP/crotonase"/>
    <property type="match status" value="1"/>
</dbReference>
<dbReference type="CDD" id="cd06558">
    <property type="entry name" value="crotonase-like"/>
    <property type="match status" value="1"/>
</dbReference>